<organism evidence="6 7">
    <name type="scientific">Limibacillus halophilus</name>
    <dbReference type="NCBI Taxonomy" id="1579333"/>
    <lineage>
        <taxon>Bacteria</taxon>
        <taxon>Pseudomonadati</taxon>
        <taxon>Pseudomonadota</taxon>
        <taxon>Alphaproteobacteria</taxon>
        <taxon>Rhodospirillales</taxon>
        <taxon>Rhodovibrionaceae</taxon>
        <taxon>Limibacillus</taxon>
    </lineage>
</organism>
<dbReference type="InterPro" id="IPR004607">
    <property type="entry name" value="GART"/>
</dbReference>
<dbReference type="InterPro" id="IPR036477">
    <property type="entry name" value="Formyl_transf_N_sf"/>
</dbReference>
<evidence type="ECO:0000259" key="5">
    <source>
        <dbReference type="Pfam" id="PF00551"/>
    </source>
</evidence>
<dbReference type="Proteomes" id="UP000581135">
    <property type="component" value="Unassembled WGS sequence"/>
</dbReference>
<feature type="binding site" evidence="4">
    <location>
        <position position="110"/>
    </location>
    <ligand>
        <name>(6R)-10-formyltetrahydrofolate</name>
        <dbReference type="ChEBI" id="CHEBI:195366"/>
    </ligand>
</feature>
<feature type="domain" description="Formyl transferase N-terminal" evidence="5">
    <location>
        <begin position="6"/>
        <end position="182"/>
    </location>
</feature>
<comment type="catalytic activity">
    <reaction evidence="4">
        <text>N(1)-(5-phospho-beta-D-ribosyl)glycinamide + (6R)-10-formyltetrahydrofolate = N(2)-formyl-N(1)-(5-phospho-beta-D-ribosyl)glycinamide + (6S)-5,6,7,8-tetrahydrofolate + H(+)</text>
        <dbReference type="Rhea" id="RHEA:15053"/>
        <dbReference type="ChEBI" id="CHEBI:15378"/>
        <dbReference type="ChEBI" id="CHEBI:57453"/>
        <dbReference type="ChEBI" id="CHEBI:143788"/>
        <dbReference type="ChEBI" id="CHEBI:147286"/>
        <dbReference type="ChEBI" id="CHEBI:195366"/>
        <dbReference type="EC" id="2.1.2.2"/>
    </reaction>
</comment>
<comment type="pathway">
    <text evidence="1 4">Purine metabolism; IMP biosynthesis via de novo pathway; N(2)-formyl-N(1)-(5-phospho-D-ribosyl)glycinamide from N(1)-(5-phospho-D-ribosyl)glycinamide (10-formyl THF route): step 1/1.</text>
</comment>
<dbReference type="GO" id="GO:0006189">
    <property type="term" value="P:'de novo' IMP biosynthetic process"/>
    <property type="evidence" value="ECO:0007669"/>
    <property type="project" value="UniProtKB-UniRule"/>
</dbReference>
<accession>A0A839SVS6</accession>
<feature type="site" description="Raises pKa of active site His" evidence="4">
    <location>
        <position position="148"/>
    </location>
</feature>
<dbReference type="GO" id="GO:0004644">
    <property type="term" value="F:phosphoribosylglycinamide formyltransferase activity"/>
    <property type="evidence" value="ECO:0007669"/>
    <property type="project" value="UniProtKB-UniRule"/>
</dbReference>
<comment type="caution">
    <text evidence="6">The sequence shown here is derived from an EMBL/GenBank/DDBJ whole genome shotgun (WGS) entry which is preliminary data.</text>
</comment>
<dbReference type="PANTHER" id="PTHR43369">
    <property type="entry name" value="PHOSPHORIBOSYLGLYCINAMIDE FORMYLTRANSFERASE"/>
    <property type="match status" value="1"/>
</dbReference>
<dbReference type="AlphaFoldDB" id="A0A839SVS6"/>
<evidence type="ECO:0000313" key="6">
    <source>
        <dbReference type="EMBL" id="MBB3065043.1"/>
    </source>
</evidence>
<evidence type="ECO:0000256" key="2">
    <source>
        <dbReference type="ARBA" id="ARBA00022679"/>
    </source>
</evidence>
<dbReference type="InterPro" id="IPR002376">
    <property type="entry name" value="Formyl_transf_N"/>
</dbReference>
<dbReference type="CDD" id="cd08645">
    <property type="entry name" value="FMT_core_GART"/>
    <property type="match status" value="1"/>
</dbReference>
<reference evidence="6 7" key="1">
    <citation type="submission" date="2020-08" db="EMBL/GenBank/DDBJ databases">
        <title>Genomic Encyclopedia of Type Strains, Phase III (KMG-III): the genomes of soil and plant-associated and newly described type strains.</title>
        <authorList>
            <person name="Whitman W."/>
        </authorList>
    </citation>
    <scope>NUCLEOTIDE SEQUENCE [LARGE SCALE GENOMIC DNA]</scope>
    <source>
        <strain evidence="6 7">CECT 8803</strain>
    </source>
</reference>
<sequence length="218" mass="23568">MAGKLKVSVLISGRGSNLQALIDACRAPDFPAEIVMVVSNRPDAQGLFRAQAAGISTAVIEPRDFPDKVSFDRAMTEILESSGTGFICLAGFMRLLSPEFVDHWRDRMINIHPSLLPLFPGLDTHRRALDAGMRLHGCSVHFVRHEMDSGPIIGQAAVAVLDGDDPDSLSSRVLEAEHLLYPWCLELVARGMVTVTGDTCRIAGHTTALSPLVSPARS</sequence>
<proteinExistence type="inferred from homology"/>
<evidence type="ECO:0000256" key="1">
    <source>
        <dbReference type="ARBA" id="ARBA00005054"/>
    </source>
</evidence>
<name>A0A839SVS6_9PROT</name>
<comment type="function">
    <text evidence="4">Catalyzes the transfer of a formyl group from 10-formyltetrahydrofolate to 5-phospho-ribosyl-glycinamide (GAR), producing 5-phospho-ribosyl-N-formylglycinamide (FGAR) and tetrahydrofolate.</text>
</comment>
<dbReference type="GO" id="GO:0005829">
    <property type="term" value="C:cytosol"/>
    <property type="evidence" value="ECO:0007669"/>
    <property type="project" value="TreeGrafter"/>
</dbReference>
<dbReference type="HAMAP" id="MF_01930">
    <property type="entry name" value="PurN"/>
    <property type="match status" value="1"/>
</dbReference>
<dbReference type="EC" id="2.1.2.2" evidence="4"/>
<feature type="binding site" evidence="4">
    <location>
        <begin position="93"/>
        <end position="96"/>
    </location>
    <ligand>
        <name>(6R)-10-formyltetrahydrofolate</name>
        <dbReference type="ChEBI" id="CHEBI:195366"/>
    </ligand>
</feature>
<evidence type="ECO:0000256" key="4">
    <source>
        <dbReference type="HAMAP-Rule" id="MF_01930"/>
    </source>
</evidence>
<dbReference type="RefSeq" id="WP_322091221.1">
    <property type="nucleotide sequence ID" value="NZ_JACHXA010000003.1"/>
</dbReference>
<protein>
    <recommendedName>
        <fullName evidence="4">Phosphoribosylglycinamide formyltransferase</fullName>
        <ecNumber evidence="4">2.1.2.2</ecNumber>
    </recommendedName>
    <alternativeName>
        <fullName evidence="4">5'-phosphoribosylglycinamide transformylase</fullName>
    </alternativeName>
    <alternativeName>
        <fullName evidence="4">GAR transformylase</fullName>
        <shortName evidence="4">GART</shortName>
    </alternativeName>
</protein>
<dbReference type="SUPFAM" id="SSF53328">
    <property type="entry name" value="Formyltransferase"/>
    <property type="match status" value="1"/>
</dbReference>
<evidence type="ECO:0000256" key="3">
    <source>
        <dbReference type="ARBA" id="ARBA00022755"/>
    </source>
</evidence>
<feature type="binding site" evidence="4">
    <location>
        <begin position="15"/>
        <end position="17"/>
    </location>
    <ligand>
        <name>N(1)-(5-phospho-beta-D-ribosyl)glycinamide</name>
        <dbReference type="ChEBI" id="CHEBI:143788"/>
    </ligand>
</feature>
<dbReference type="EMBL" id="JACHXA010000003">
    <property type="protein sequence ID" value="MBB3065043.1"/>
    <property type="molecule type" value="Genomic_DNA"/>
</dbReference>
<keyword evidence="3 4" id="KW-0658">Purine biosynthesis</keyword>
<gene>
    <name evidence="4" type="primary">purN</name>
    <name evidence="6" type="ORF">FHR98_001322</name>
</gene>
<keyword evidence="7" id="KW-1185">Reference proteome</keyword>
<feature type="binding site" evidence="4">
    <location>
        <position position="68"/>
    </location>
    <ligand>
        <name>(6R)-10-formyltetrahydrofolate</name>
        <dbReference type="ChEBI" id="CHEBI:195366"/>
    </ligand>
</feature>
<evidence type="ECO:0000313" key="7">
    <source>
        <dbReference type="Proteomes" id="UP000581135"/>
    </source>
</evidence>
<dbReference type="Pfam" id="PF00551">
    <property type="entry name" value="Formyl_trans_N"/>
    <property type="match status" value="1"/>
</dbReference>
<dbReference type="Gene3D" id="3.40.50.170">
    <property type="entry name" value="Formyl transferase, N-terminal domain"/>
    <property type="match status" value="1"/>
</dbReference>
<feature type="active site" description="Proton donor" evidence="4">
    <location>
        <position position="112"/>
    </location>
</feature>
<dbReference type="PANTHER" id="PTHR43369:SF2">
    <property type="entry name" value="PHOSPHORIBOSYLGLYCINAMIDE FORMYLTRANSFERASE"/>
    <property type="match status" value="1"/>
</dbReference>
<keyword evidence="2 4" id="KW-0808">Transferase</keyword>
<dbReference type="UniPathway" id="UPA00074">
    <property type="reaction ID" value="UER00126"/>
</dbReference>
<dbReference type="NCBIfam" id="TIGR00639">
    <property type="entry name" value="PurN"/>
    <property type="match status" value="1"/>
</dbReference>
<comment type="similarity">
    <text evidence="4">Belongs to the GART family.</text>
</comment>